<evidence type="ECO:0000313" key="11">
    <source>
        <dbReference type="EMBL" id="MDF2095156.1"/>
    </source>
</evidence>
<dbReference type="Pfam" id="PF01769">
    <property type="entry name" value="MgtE"/>
    <property type="match status" value="1"/>
</dbReference>
<keyword evidence="6 9" id="KW-1133">Transmembrane helix</keyword>
<keyword evidence="12" id="KW-1185">Reference proteome</keyword>
<organism evidence="11 12">
    <name type="scientific">Aquibaculum arenosum</name>
    <dbReference type="NCBI Taxonomy" id="3032591"/>
    <lineage>
        <taxon>Bacteria</taxon>
        <taxon>Pseudomonadati</taxon>
        <taxon>Pseudomonadota</taxon>
        <taxon>Alphaproteobacteria</taxon>
        <taxon>Rhodospirillales</taxon>
        <taxon>Rhodovibrionaceae</taxon>
        <taxon>Aquibaculum</taxon>
    </lineage>
</organism>
<evidence type="ECO:0000256" key="4">
    <source>
        <dbReference type="ARBA" id="ARBA00022692"/>
    </source>
</evidence>
<evidence type="ECO:0000259" key="10">
    <source>
        <dbReference type="PROSITE" id="PS51371"/>
    </source>
</evidence>
<evidence type="ECO:0000256" key="9">
    <source>
        <dbReference type="RuleBase" id="RU362011"/>
    </source>
</evidence>
<comment type="caution">
    <text evidence="11">The sequence shown here is derived from an EMBL/GenBank/DDBJ whole genome shotgun (WGS) entry which is preliminary data.</text>
</comment>
<feature type="transmembrane region" description="Helical" evidence="9">
    <location>
        <begin position="444"/>
        <end position="469"/>
    </location>
</feature>
<feature type="transmembrane region" description="Helical" evidence="9">
    <location>
        <begin position="332"/>
        <end position="359"/>
    </location>
</feature>
<dbReference type="EMBL" id="JARHUD010000002">
    <property type="protein sequence ID" value="MDF2095156.1"/>
    <property type="molecule type" value="Genomic_DNA"/>
</dbReference>
<dbReference type="Gene3D" id="1.10.357.20">
    <property type="entry name" value="SLC41 divalent cation transporters, integral membrane domain"/>
    <property type="match status" value="1"/>
</dbReference>
<dbReference type="InterPro" id="IPR046342">
    <property type="entry name" value="CBS_dom_sf"/>
</dbReference>
<keyword evidence="8" id="KW-0129">CBS domain</keyword>
<comment type="function">
    <text evidence="9">Acts as a magnesium transporter.</text>
</comment>
<dbReference type="SUPFAM" id="SSF161093">
    <property type="entry name" value="MgtE membrane domain-like"/>
    <property type="match status" value="1"/>
</dbReference>
<protein>
    <recommendedName>
        <fullName evidence="9">Magnesium transporter MgtE</fullName>
    </recommendedName>
</protein>
<dbReference type="Proteomes" id="UP001215503">
    <property type="component" value="Unassembled WGS sequence"/>
</dbReference>
<feature type="transmembrane region" description="Helical" evidence="9">
    <location>
        <begin position="380"/>
        <end position="400"/>
    </location>
</feature>
<dbReference type="Pfam" id="PF00571">
    <property type="entry name" value="CBS"/>
    <property type="match status" value="2"/>
</dbReference>
<keyword evidence="4 9" id="KW-0812">Transmembrane</keyword>
<dbReference type="Gene3D" id="3.10.580.10">
    <property type="entry name" value="CBS-domain"/>
    <property type="match status" value="1"/>
</dbReference>
<dbReference type="Gene3D" id="1.25.60.10">
    <property type="entry name" value="MgtE N-terminal domain-like"/>
    <property type="match status" value="1"/>
</dbReference>
<feature type="transmembrane region" description="Helical" evidence="9">
    <location>
        <begin position="306"/>
        <end position="326"/>
    </location>
</feature>
<feature type="transmembrane region" description="Helical" evidence="9">
    <location>
        <begin position="406"/>
        <end position="432"/>
    </location>
</feature>
<dbReference type="InterPro" id="IPR006669">
    <property type="entry name" value="MgtE_transporter"/>
</dbReference>
<dbReference type="RefSeq" id="WP_275820311.1">
    <property type="nucleotide sequence ID" value="NZ_JARHUD010000002.1"/>
</dbReference>
<keyword evidence="3 9" id="KW-0813">Transport</keyword>
<evidence type="ECO:0000313" key="12">
    <source>
        <dbReference type="Proteomes" id="UP001215503"/>
    </source>
</evidence>
<dbReference type="InterPro" id="IPR036739">
    <property type="entry name" value="SLC41_membr_dom_sf"/>
</dbReference>
<dbReference type="PROSITE" id="PS51371">
    <property type="entry name" value="CBS"/>
    <property type="match status" value="2"/>
</dbReference>
<dbReference type="CDD" id="cd04606">
    <property type="entry name" value="CBS_pair_Mg_transporter"/>
    <property type="match status" value="1"/>
</dbReference>
<dbReference type="InterPro" id="IPR038076">
    <property type="entry name" value="MgtE_N_sf"/>
</dbReference>
<evidence type="ECO:0000256" key="2">
    <source>
        <dbReference type="ARBA" id="ARBA00009749"/>
    </source>
</evidence>
<dbReference type="InterPro" id="IPR000644">
    <property type="entry name" value="CBS_dom"/>
</dbReference>
<reference evidence="11 12" key="1">
    <citation type="submission" date="2023-03" db="EMBL/GenBank/DDBJ databases">
        <title>Fodinicurvata sp. CAU 1616 isolated from sea sendiment.</title>
        <authorList>
            <person name="Kim W."/>
        </authorList>
    </citation>
    <scope>NUCLEOTIDE SEQUENCE [LARGE SCALE GENOMIC DNA]</scope>
    <source>
        <strain evidence="11 12">CAU 1616</strain>
    </source>
</reference>
<dbReference type="Pfam" id="PF03448">
    <property type="entry name" value="MgtE_N"/>
    <property type="match status" value="1"/>
</dbReference>
<keyword evidence="9" id="KW-1003">Cell membrane</keyword>
<evidence type="ECO:0000256" key="3">
    <source>
        <dbReference type="ARBA" id="ARBA00022448"/>
    </source>
</evidence>
<feature type="domain" description="CBS" evidence="10">
    <location>
        <begin position="158"/>
        <end position="221"/>
    </location>
</feature>
<dbReference type="InterPro" id="IPR006668">
    <property type="entry name" value="Mg_transptr_MgtE_intracell_dom"/>
</dbReference>
<dbReference type="SMART" id="SM00116">
    <property type="entry name" value="CBS"/>
    <property type="match status" value="2"/>
</dbReference>
<sequence>MTMGVEVLTDQEILASARKGGHRHIVRVVQAVKEALRQGETALLDGFLQEEHPADIALLIKRLEPSEATELLLRLDPTKRAETFSQLSGRRQRLLSQELPRPVLVGLISDLKADRRADFFKHLPEKLRETLLPALAQAKREDIRRLASYAEETAGALMTSEYAVLAPHLTARQALERLRHEAPDKETIYRTYVVDEQRRLIGSLRLQTLILAAPQATIADLMERNPKRAHVNDDQEEVARQIARYDLIALPVVDDAGRLVGIVTHDDAVDVVHQEATEDMHKVGSLGRITTSVREAGIGLLYRRRIVWLVVLIFGNLLSGAGIAFFEDTIAAYIGLVFFLPLLVGSGGNAGSQAATLMVRALATGEVVLRDWSRMLGRELLVAGLLGLTMALAVSGIGLLRGGPELALVVSATMVLIVLIGSLIGLSLPFLLNRLNVDPATASAPLVTSLCDAVGVALYFGMATVLLGLPSV</sequence>
<evidence type="ECO:0000256" key="6">
    <source>
        <dbReference type="ARBA" id="ARBA00022989"/>
    </source>
</evidence>
<dbReference type="SMART" id="SM00924">
    <property type="entry name" value="MgtE_N"/>
    <property type="match status" value="1"/>
</dbReference>
<dbReference type="NCBIfam" id="TIGR00400">
    <property type="entry name" value="mgtE"/>
    <property type="match status" value="1"/>
</dbReference>
<feature type="domain" description="CBS" evidence="10">
    <location>
        <begin position="222"/>
        <end position="278"/>
    </location>
</feature>
<proteinExistence type="inferred from homology"/>
<comment type="subunit">
    <text evidence="9">Homodimer.</text>
</comment>
<comment type="subcellular location">
    <subcellularLocation>
        <location evidence="9">Cell membrane</location>
        <topology evidence="9">Multi-pass membrane protein</topology>
    </subcellularLocation>
    <subcellularLocation>
        <location evidence="1">Membrane</location>
        <topology evidence="1">Multi-pass membrane protein</topology>
    </subcellularLocation>
</comment>
<keyword evidence="5 9" id="KW-0460">Magnesium</keyword>
<evidence type="ECO:0000256" key="8">
    <source>
        <dbReference type="PROSITE-ProRule" id="PRU00703"/>
    </source>
</evidence>
<dbReference type="InterPro" id="IPR006667">
    <property type="entry name" value="SLC41_membr_dom"/>
</dbReference>
<gene>
    <name evidence="11" type="primary">mgtE</name>
    <name evidence="11" type="ORF">P2G67_04115</name>
</gene>
<dbReference type="PANTHER" id="PTHR43773:SF1">
    <property type="entry name" value="MAGNESIUM TRANSPORTER MGTE"/>
    <property type="match status" value="1"/>
</dbReference>
<dbReference type="SUPFAM" id="SSF158791">
    <property type="entry name" value="MgtE N-terminal domain-like"/>
    <property type="match status" value="1"/>
</dbReference>
<keyword evidence="9" id="KW-0479">Metal-binding</keyword>
<name>A0ABT5YK05_9PROT</name>
<comment type="similarity">
    <text evidence="2 9">Belongs to the SLC41A transporter family.</text>
</comment>
<keyword evidence="7 9" id="KW-0472">Membrane</keyword>
<accession>A0ABT5YK05</accession>
<evidence type="ECO:0000256" key="5">
    <source>
        <dbReference type="ARBA" id="ARBA00022842"/>
    </source>
</evidence>
<dbReference type="PANTHER" id="PTHR43773">
    <property type="entry name" value="MAGNESIUM TRANSPORTER MGTE"/>
    <property type="match status" value="1"/>
</dbReference>
<dbReference type="SUPFAM" id="SSF54631">
    <property type="entry name" value="CBS-domain pair"/>
    <property type="match status" value="1"/>
</dbReference>
<evidence type="ECO:0000256" key="1">
    <source>
        <dbReference type="ARBA" id="ARBA00004141"/>
    </source>
</evidence>
<evidence type="ECO:0000256" key="7">
    <source>
        <dbReference type="ARBA" id="ARBA00023136"/>
    </source>
</evidence>